<evidence type="ECO:0000256" key="3">
    <source>
        <dbReference type="ARBA" id="ARBA00022833"/>
    </source>
</evidence>
<evidence type="ECO:0000256" key="1">
    <source>
        <dbReference type="ARBA" id="ARBA00022723"/>
    </source>
</evidence>
<organism evidence="7 8">
    <name type="scientific">Collybia nuda</name>
    <dbReference type="NCBI Taxonomy" id="64659"/>
    <lineage>
        <taxon>Eukaryota</taxon>
        <taxon>Fungi</taxon>
        <taxon>Dikarya</taxon>
        <taxon>Basidiomycota</taxon>
        <taxon>Agaricomycotina</taxon>
        <taxon>Agaricomycetes</taxon>
        <taxon>Agaricomycetidae</taxon>
        <taxon>Agaricales</taxon>
        <taxon>Tricholomatineae</taxon>
        <taxon>Clitocybaceae</taxon>
        <taxon>Collybia</taxon>
    </lineage>
</organism>
<comment type="caution">
    <text evidence="7">The sequence shown here is derived from an EMBL/GenBank/DDBJ whole genome shotgun (WGS) entry which is preliminary data.</text>
</comment>
<keyword evidence="3" id="KW-0862">Zinc</keyword>
<keyword evidence="2 4" id="KW-0863">Zinc-finger</keyword>
<feature type="compositionally biased region" description="Basic and acidic residues" evidence="5">
    <location>
        <begin position="204"/>
        <end position="216"/>
    </location>
</feature>
<evidence type="ECO:0000256" key="5">
    <source>
        <dbReference type="SAM" id="MobiDB-lite"/>
    </source>
</evidence>
<feature type="region of interest" description="Disordered" evidence="5">
    <location>
        <begin position="204"/>
        <end position="223"/>
    </location>
</feature>
<evidence type="ECO:0000313" key="7">
    <source>
        <dbReference type="EMBL" id="KAF9462603.1"/>
    </source>
</evidence>
<protein>
    <recommendedName>
        <fullName evidence="6">RING-type domain-containing protein</fullName>
    </recommendedName>
</protein>
<dbReference type="InterPro" id="IPR001841">
    <property type="entry name" value="Znf_RING"/>
</dbReference>
<name>A0A9P5Y3G1_9AGAR</name>
<dbReference type="InterPro" id="IPR018957">
    <property type="entry name" value="Znf_C3HC4_RING-type"/>
</dbReference>
<sequence length="223" mass="25004">MDDPNLRSTFEQPPPPSEISTLGLSLDEIRENIQRLRDEISASLPANQLTFSQITELLESLPRLTEREILDLGHDSLCPICLNPLLAIFAEEEMAGVMDSPAHPTEELGVTILSQPWQCGHVFCRRDISKWIQEAHDSCPMCRNLLVKTTASLETPAVTDAPRINPESPLDEIERQIGFHIDLLRSRLQDTPLMFLNGVYDERISSSDEGGPDDRSTYSGMYS</sequence>
<reference evidence="7" key="1">
    <citation type="submission" date="2020-11" db="EMBL/GenBank/DDBJ databases">
        <authorList>
            <consortium name="DOE Joint Genome Institute"/>
            <person name="Ahrendt S."/>
            <person name="Riley R."/>
            <person name="Andreopoulos W."/>
            <person name="Labutti K."/>
            <person name="Pangilinan J."/>
            <person name="Ruiz-Duenas F.J."/>
            <person name="Barrasa J.M."/>
            <person name="Sanchez-Garcia M."/>
            <person name="Camarero S."/>
            <person name="Miyauchi S."/>
            <person name="Serrano A."/>
            <person name="Linde D."/>
            <person name="Babiker R."/>
            <person name="Drula E."/>
            <person name="Ayuso-Fernandez I."/>
            <person name="Pacheco R."/>
            <person name="Padilla G."/>
            <person name="Ferreira P."/>
            <person name="Barriuso J."/>
            <person name="Kellner H."/>
            <person name="Castanera R."/>
            <person name="Alfaro M."/>
            <person name="Ramirez L."/>
            <person name="Pisabarro A.G."/>
            <person name="Kuo A."/>
            <person name="Tritt A."/>
            <person name="Lipzen A."/>
            <person name="He G."/>
            <person name="Yan M."/>
            <person name="Ng V."/>
            <person name="Cullen D."/>
            <person name="Martin F."/>
            <person name="Rosso M.-N."/>
            <person name="Henrissat B."/>
            <person name="Hibbett D."/>
            <person name="Martinez A.T."/>
            <person name="Grigoriev I.V."/>
        </authorList>
    </citation>
    <scope>NUCLEOTIDE SEQUENCE</scope>
    <source>
        <strain evidence="7">CBS 247.69</strain>
    </source>
</reference>
<dbReference type="SUPFAM" id="SSF57850">
    <property type="entry name" value="RING/U-box"/>
    <property type="match status" value="1"/>
</dbReference>
<dbReference type="PROSITE" id="PS50089">
    <property type="entry name" value="ZF_RING_2"/>
    <property type="match status" value="1"/>
</dbReference>
<keyword evidence="8" id="KW-1185">Reference proteome</keyword>
<dbReference type="Gene3D" id="3.30.40.10">
    <property type="entry name" value="Zinc/RING finger domain, C3HC4 (zinc finger)"/>
    <property type="match status" value="1"/>
</dbReference>
<proteinExistence type="predicted"/>
<dbReference type="EMBL" id="MU150270">
    <property type="protein sequence ID" value="KAF9462603.1"/>
    <property type="molecule type" value="Genomic_DNA"/>
</dbReference>
<feature type="domain" description="RING-type" evidence="6">
    <location>
        <begin position="78"/>
        <end position="143"/>
    </location>
</feature>
<accession>A0A9P5Y3G1</accession>
<dbReference type="InterPro" id="IPR013083">
    <property type="entry name" value="Znf_RING/FYVE/PHD"/>
</dbReference>
<evidence type="ECO:0000313" key="8">
    <source>
        <dbReference type="Proteomes" id="UP000807353"/>
    </source>
</evidence>
<evidence type="ECO:0000256" key="4">
    <source>
        <dbReference type="PROSITE-ProRule" id="PRU00175"/>
    </source>
</evidence>
<dbReference type="AlphaFoldDB" id="A0A9P5Y3G1"/>
<dbReference type="Proteomes" id="UP000807353">
    <property type="component" value="Unassembled WGS sequence"/>
</dbReference>
<dbReference type="GO" id="GO:0008270">
    <property type="term" value="F:zinc ion binding"/>
    <property type="evidence" value="ECO:0007669"/>
    <property type="project" value="UniProtKB-KW"/>
</dbReference>
<gene>
    <name evidence="7" type="ORF">BDZ94DRAFT_1260811</name>
</gene>
<dbReference type="OrthoDB" id="8062037at2759"/>
<evidence type="ECO:0000259" key="6">
    <source>
        <dbReference type="PROSITE" id="PS50089"/>
    </source>
</evidence>
<feature type="compositionally biased region" description="Polar residues" evidence="5">
    <location>
        <begin position="1"/>
        <end position="11"/>
    </location>
</feature>
<dbReference type="Pfam" id="PF00097">
    <property type="entry name" value="zf-C3HC4"/>
    <property type="match status" value="1"/>
</dbReference>
<keyword evidence="1" id="KW-0479">Metal-binding</keyword>
<feature type="region of interest" description="Disordered" evidence="5">
    <location>
        <begin position="1"/>
        <end position="21"/>
    </location>
</feature>
<evidence type="ECO:0000256" key="2">
    <source>
        <dbReference type="ARBA" id="ARBA00022771"/>
    </source>
</evidence>